<protein>
    <submittedName>
        <fullName evidence="1">Homeodomain-like transcriptional regulator-like</fullName>
    </submittedName>
</protein>
<dbReference type="GO" id="GO:0003677">
    <property type="term" value="F:DNA binding"/>
    <property type="evidence" value="ECO:0007669"/>
    <property type="project" value="UniProtKB-KW"/>
</dbReference>
<keyword evidence="2" id="KW-1185">Reference proteome</keyword>
<organism evidence="1 2">
    <name type="scientific">Trifolium medium</name>
    <dbReference type="NCBI Taxonomy" id="97028"/>
    <lineage>
        <taxon>Eukaryota</taxon>
        <taxon>Viridiplantae</taxon>
        <taxon>Streptophyta</taxon>
        <taxon>Embryophyta</taxon>
        <taxon>Tracheophyta</taxon>
        <taxon>Spermatophyta</taxon>
        <taxon>Magnoliopsida</taxon>
        <taxon>eudicotyledons</taxon>
        <taxon>Gunneridae</taxon>
        <taxon>Pentapetalae</taxon>
        <taxon>rosids</taxon>
        <taxon>fabids</taxon>
        <taxon>Fabales</taxon>
        <taxon>Fabaceae</taxon>
        <taxon>Papilionoideae</taxon>
        <taxon>50 kb inversion clade</taxon>
        <taxon>NPAAA clade</taxon>
        <taxon>Hologalegina</taxon>
        <taxon>IRL clade</taxon>
        <taxon>Trifolieae</taxon>
        <taxon>Trifolium</taxon>
    </lineage>
</organism>
<dbReference type="PANTHER" id="PTHR36968:SF8">
    <property type="entry name" value="HOMEOBOX-DDT DOMAIN PROTEIN RLT3 ISOFORM X1"/>
    <property type="match status" value="1"/>
</dbReference>
<dbReference type="Proteomes" id="UP000265520">
    <property type="component" value="Unassembled WGS sequence"/>
</dbReference>
<evidence type="ECO:0000313" key="1">
    <source>
        <dbReference type="EMBL" id="MCI11325.1"/>
    </source>
</evidence>
<reference evidence="1 2" key="1">
    <citation type="journal article" date="2018" name="Front. Plant Sci.">
        <title>Red Clover (Trifolium pratense) and Zigzag Clover (T. medium) - A Picture of Genomic Similarities and Differences.</title>
        <authorList>
            <person name="Dluhosova J."/>
            <person name="Istvanek J."/>
            <person name="Nedelnik J."/>
            <person name="Repkova J."/>
        </authorList>
    </citation>
    <scope>NUCLEOTIDE SEQUENCE [LARGE SCALE GENOMIC DNA]</scope>
    <source>
        <strain evidence="2">cv. 10/8</strain>
        <tissue evidence="1">Leaf</tissue>
    </source>
</reference>
<dbReference type="GO" id="GO:0006357">
    <property type="term" value="P:regulation of transcription by RNA polymerase II"/>
    <property type="evidence" value="ECO:0007669"/>
    <property type="project" value="InterPro"/>
</dbReference>
<evidence type="ECO:0000313" key="2">
    <source>
        <dbReference type="Proteomes" id="UP000265520"/>
    </source>
</evidence>
<dbReference type="AlphaFoldDB" id="A0A392PK97"/>
<dbReference type="EMBL" id="LXQA010079732">
    <property type="protein sequence ID" value="MCI11325.1"/>
    <property type="molecule type" value="Genomic_DNA"/>
</dbReference>
<name>A0A392PK97_9FABA</name>
<keyword evidence="1" id="KW-0238">DNA-binding</keyword>
<keyword evidence="1" id="KW-0371">Homeobox</keyword>
<feature type="non-terminal residue" evidence="1">
    <location>
        <position position="1"/>
    </location>
</feature>
<accession>A0A392PK97</accession>
<proteinExistence type="predicted"/>
<sequence length="113" mass="12622">GESNQYVTRNQPPIEKCELALDNSISEEGFDQISMLIDDEELELRELQEGTNLFICSDQLAASGMLGGSLCPDVLVKFPPGAIKMKKPIHLQPWDSSPELVKKLFKVHIINQL</sequence>
<dbReference type="InterPro" id="IPR044977">
    <property type="entry name" value="RLT1-3"/>
</dbReference>
<dbReference type="PANTHER" id="PTHR36968">
    <property type="entry name" value="HOMEOBOX-DDT DOMAIN PROTEIN RLT2"/>
    <property type="match status" value="1"/>
</dbReference>
<comment type="caution">
    <text evidence="1">The sequence shown here is derived from an EMBL/GenBank/DDBJ whole genome shotgun (WGS) entry which is preliminary data.</text>
</comment>